<gene>
    <name evidence="1" type="ORF">ACFQV2_20640</name>
</gene>
<keyword evidence="2" id="KW-1185">Reference proteome</keyword>
<sequence>MTFSRYLCVFVDAQGYSRRDDRAQAGLQRELVDLLDAAGAAVGLDRASWHRQGSGDGELSLVPSTEPETVVVQDFALELARRLAVRNVAGPDRLRLRMAVDHGLARVEANGFAGATVVGVARMADAQAVRAVLDEARGAPLVQVLSDQLYHGIVEGGHAAAPAEFRMITLRNKEFTAQAWVRAPGADLGDAPAPPAEPTPVVRPDGQVVTVTFSGPVDVNGGVIGISNR</sequence>
<dbReference type="EMBL" id="JBHTEY010000004">
    <property type="protein sequence ID" value="MFC7615549.1"/>
    <property type="molecule type" value="Genomic_DNA"/>
</dbReference>
<evidence type="ECO:0008006" key="3">
    <source>
        <dbReference type="Google" id="ProtNLM"/>
    </source>
</evidence>
<evidence type="ECO:0000313" key="2">
    <source>
        <dbReference type="Proteomes" id="UP001596512"/>
    </source>
</evidence>
<proteinExistence type="predicted"/>
<dbReference type="Proteomes" id="UP001596512">
    <property type="component" value="Unassembled WGS sequence"/>
</dbReference>
<organism evidence="1 2">
    <name type="scientific">Actinokineospora soli</name>
    <dbReference type="NCBI Taxonomy" id="1048753"/>
    <lineage>
        <taxon>Bacteria</taxon>
        <taxon>Bacillati</taxon>
        <taxon>Actinomycetota</taxon>
        <taxon>Actinomycetes</taxon>
        <taxon>Pseudonocardiales</taxon>
        <taxon>Pseudonocardiaceae</taxon>
        <taxon>Actinokineospora</taxon>
    </lineage>
</organism>
<comment type="caution">
    <text evidence="1">The sequence shown here is derived from an EMBL/GenBank/DDBJ whole genome shotgun (WGS) entry which is preliminary data.</text>
</comment>
<name>A0ABW2TPB5_9PSEU</name>
<protein>
    <recommendedName>
        <fullName evidence="3">EspG family protein</fullName>
    </recommendedName>
</protein>
<accession>A0ABW2TPB5</accession>
<evidence type="ECO:0000313" key="1">
    <source>
        <dbReference type="EMBL" id="MFC7615549.1"/>
    </source>
</evidence>
<reference evidence="2" key="1">
    <citation type="journal article" date="2019" name="Int. J. Syst. Evol. Microbiol.">
        <title>The Global Catalogue of Microorganisms (GCM) 10K type strain sequencing project: providing services to taxonomists for standard genome sequencing and annotation.</title>
        <authorList>
            <consortium name="The Broad Institute Genomics Platform"/>
            <consortium name="The Broad Institute Genome Sequencing Center for Infectious Disease"/>
            <person name="Wu L."/>
            <person name="Ma J."/>
        </authorList>
    </citation>
    <scope>NUCLEOTIDE SEQUENCE [LARGE SCALE GENOMIC DNA]</scope>
    <source>
        <strain evidence="2">JCM 17695</strain>
    </source>
</reference>